<feature type="domain" description="Release factor glutamine methyltransferase N-terminal" evidence="8">
    <location>
        <begin position="15"/>
        <end position="85"/>
    </location>
</feature>
<dbReference type="Proteomes" id="UP000195787">
    <property type="component" value="Unassembled WGS sequence"/>
</dbReference>
<keyword evidence="10" id="KW-1185">Reference proteome</keyword>
<dbReference type="GO" id="GO:0032259">
    <property type="term" value="P:methylation"/>
    <property type="evidence" value="ECO:0007669"/>
    <property type="project" value="UniProtKB-KW"/>
</dbReference>
<dbReference type="InterPro" id="IPR040758">
    <property type="entry name" value="PrmC_N"/>
</dbReference>
<evidence type="ECO:0000259" key="7">
    <source>
        <dbReference type="Pfam" id="PF05175"/>
    </source>
</evidence>
<keyword evidence="4" id="KW-0949">S-adenosyl-L-methionine</keyword>
<dbReference type="InterPro" id="IPR004556">
    <property type="entry name" value="HemK-like"/>
</dbReference>
<feature type="region of interest" description="Disordered" evidence="6">
    <location>
        <begin position="268"/>
        <end position="287"/>
    </location>
</feature>
<evidence type="ECO:0000256" key="1">
    <source>
        <dbReference type="ARBA" id="ARBA00012771"/>
    </source>
</evidence>
<evidence type="ECO:0000259" key="8">
    <source>
        <dbReference type="Pfam" id="PF17827"/>
    </source>
</evidence>
<keyword evidence="3 9" id="KW-0808">Transferase</keyword>
<dbReference type="InterPro" id="IPR002052">
    <property type="entry name" value="DNA_methylase_N6_adenine_CS"/>
</dbReference>
<dbReference type="Gene3D" id="3.40.50.150">
    <property type="entry name" value="Vaccinia Virus protein VP39"/>
    <property type="match status" value="1"/>
</dbReference>
<gene>
    <name evidence="9" type="ORF">CZ674_12165</name>
</gene>
<dbReference type="PANTHER" id="PTHR18895:SF74">
    <property type="entry name" value="MTRF1L RELEASE FACTOR GLUTAMINE METHYLTRANSFERASE"/>
    <property type="match status" value="1"/>
</dbReference>
<dbReference type="PROSITE" id="PS00092">
    <property type="entry name" value="N6_MTASE"/>
    <property type="match status" value="1"/>
</dbReference>
<keyword evidence="2 9" id="KW-0489">Methyltransferase</keyword>
<proteinExistence type="predicted"/>
<evidence type="ECO:0000313" key="9">
    <source>
        <dbReference type="EMBL" id="SJM67836.1"/>
    </source>
</evidence>
<accession>A0A1R4GI17</accession>
<dbReference type="GO" id="GO:0102559">
    <property type="term" value="F:peptide chain release factor N(5)-glutamine methyltransferase activity"/>
    <property type="evidence" value="ECO:0007669"/>
    <property type="project" value="UniProtKB-EC"/>
</dbReference>
<evidence type="ECO:0000256" key="3">
    <source>
        <dbReference type="ARBA" id="ARBA00022679"/>
    </source>
</evidence>
<protein>
    <recommendedName>
        <fullName evidence="1">peptide chain release factor N(5)-glutamine methyltransferase</fullName>
        <ecNumber evidence="1">2.1.1.297</ecNumber>
    </recommendedName>
</protein>
<dbReference type="OrthoDB" id="9800643at2"/>
<dbReference type="CDD" id="cd02440">
    <property type="entry name" value="AdoMet_MTases"/>
    <property type="match status" value="1"/>
</dbReference>
<sequence>MGLVTDSEPADSAHDLLSSARRQLSNAGVVGPDAQLLLADALGESLGRVRMLEAIDAAVEAGAALRFRRAVDRRAAREPLQHIVGHAPFRFLSLATGPGALVPRPETELLAELAMQRLPQGGRVLDAGTGTGAIAVSIATERPDAEVIAVELSPAAFVWAKCNITTLAPSVRLLHDDFARALTEQADLDVLVSNPPYVPFSSIPRDPEVFLHDPGFALYSGSDGLDAIRQLSISGHAAVRSGGSIVLEHTEDQGERIRELLAQDGWQQASTSEDLTGRPRFTAAVRP</sequence>
<name>A0A1R4GI17_9MICO</name>
<dbReference type="NCBIfam" id="TIGR03534">
    <property type="entry name" value="RF_mod_PrmC"/>
    <property type="match status" value="1"/>
</dbReference>
<dbReference type="NCBIfam" id="TIGR00536">
    <property type="entry name" value="hemK_fam"/>
    <property type="match status" value="1"/>
</dbReference>
<reference evidence="9 10" key="1">
    <citation type="submission" date="2017-02" db="EMBL/GenBank/DDBJ databases">
        <authorList>
            <person name="Peterson S.W."/>
        </authorList>
    </citation>
    <scope>NUCLEOTIDE SEQUENCE [LARGE SCALE GENOMIC DNA]</scope>
    <source>
        <strain evidence="9 10">LMG 22410</strain>
    </source>
</reference>
<dbReference type="Pfam" id="PF05175">
    <property type="entry name" value="MTS"/>
    <property type="match status" value="1"/>
</dbReference>
<evidence type="ECO:0000256" key="4">
    <source>
        <dbReference type="ARBA" id="ARBA00022691"/>
    </source>
</evidence>
<dbReference type="Gene3D" id="1.10.8.10">
    <property type="entry name" value="DNA helicase RuvA subunit, C-terminal domain"/>
    <property type="match status" value="1"/>
</dbReference>
<dbReference type="InterPro" id="IPR050320">
    <property type="entry name" value="N5-glutamine_MTase"/>
</dbReference>
<dbReference type="Pfam" id="PF17827">
    <property type="entry name" value="PrmC_N"/>
    <property type="match status" value="1"/>
</dbReference>
<dbReference type="InterPro" id="IPR019874">
    <property type="entry name" value="RF_methyltr_PrmC"/>
</dbReference>
<organism evidence="9 10">
    <name type="scientific">Agrococcus casei LMG 22410</name>
    <dbReference type="NCBI Taxonomy" id="1255656"/>
    <lineage>
        <taxon>Bacteria</taxon>
        <taxon>Bacillati</taxon>
        <taxon>Actinomycetota</taxon>
        <taxon>Actinomycetes</taxon>
        <taxon>Micrococcales</taxon>
        <taxon>Microbacteriaceae</taxon>
        <taxon>Agrococcus</taxon>
    </lineage>
</organism>
<dbReference type="PANTHER" id="PTHR18895">
    <property type="entry name" value="HEMK METHYLTRANSFERASE"/>
    <property type="match status" value="1"/>
</dbReference>
<feature type="domain" description="Methyltransferase small" evidence="7">
    <location>
        <begin position="109"/>
        <end position="197"/>
    </location>
</feature>
<dbReference type="EC" id="2.1.1.297" evidence="1"/>
<evidence type="ECO:0000256" key="5">
    <source>
        <dbReference type="ARBA" id="ARBA00048391"/>
    </source>
</evidence>
<dbReference type="EMBL" id="FUHU01000045">
    <property type="protein sequence ID" value="SJM67836.1"/>
    <property type="molecule type" value="Genomic_DNA"/>
</dbReference>
<dbReference type="AlphaFoldDB" id="A0A1R4GI17"/>
<dbReference type="SUPFAM" id="SSF53335">
    <property type="entry name" value="S-adenosyl-L-methionine-dependent methyltransferases"/>
    <property type="match status" value="1"/>
</dbReference>
<comment type="catalytic activity">
    <reaction evidence="5">
        <text>L-glutaminyl-[peptide chain release factor] + S-adenosyl-L-methionine = N(5)-methyl-L-glutaminyl-[peptide chain release factor] + S-adenosyl-L-homocysteine + H(+)</text>
        <dbReference type="Rhea" id="RHEA:42896"/>
        <dbReference type="Rhea" id="RHEA-COMP:10271"/>
        <dbReference type="Rhea" id="RHEA-COMP:10272"/>
        <dbReference type="ChEBI" id="CHEBI:15378"/>
        <dbReference type="ChEBI" id="CHEBI:30011"/>
        <dbReference type="ChEBI" id="CHEBI:57856"/>
        <dbReference type="ChEBI" id="CHEBI:59789"/>
        <dbReference type="ChEBI" id="CHEBI:61891"/>
        <dbReference type="EC" id="2.1.1.297"/>
    </reaction>
</comment>
<evidence type="ECO:0000256" key="6">
    <source>
        <dbReference type="SAM" id="MobiDB-lite"/>
    </source>
</evidence>
<dbReference type="InterPro" id="IPR007848">
    <property type="entry name" value="Small_mtfrase_dom"/>
</dbReference>
<dbReference type="InterPro" id="IPR029063">
    <property type="entry name" value="SAM-dependent_MTases_sf"/>
</dbReference>
<dbReference type="GO" id="GO:0003676">
    <property type="term" value="F:nucleic acid binding"/>
    <property type="evidence" value="ECO:0007669"/>
    <property type="project" value="InterPro"/>
</dbReference>
<evidence type="ECO:0000256" key="2">
    <source>
        <dbReference type="ARBA" id="ARBA00022603"/>
    </source>
</evidence>
<evidence type="ECO:0000313" key="10">
    <source>
        <dbReference type="Proteomes" id="UP000195787"/>
    </source>
</evidence>